<evidence type="ECO:0000313" key="2">
    <source>
        <dbReference type="EMBL" id="CAB3235323.1"/>
    </source>
</evidence>
<dbReference type="Pfam" id="PF14580">
    <property type="entry name" value="LRR_9"/>
    <property type="match status" value="1"/>
</dbReference>
<comment type="caution">
    <text evidence="2">The sequence shown here is derived from an EMBL/GenBank/DDBJ whole genome shotgun (WGS) entry which is preliminary data.</text>
</comment>
<proteinExistence type="predicted"/>
<dbReference type="InterPro" id="IPR032675">
    <property type="entry name" value="LRR_dom_sf"/>
</dbReference>
<reference evidence="2 3" key="1">
    <citation type="submission" date="2020-04" db="EMBL/GenBank/DDBJ databases">
        <authorList>
            <person name="Wallbank WR R."/>
            <person name="Pardo Diaz C."/>
            <person name="Kozak K."/>
            <person name="Martin S."/>
            <person name="Jiggins C."/>
            <person name="Moest M."/>
            <person name="Warren A I."/>
            <person name="Byers J.R.P. K."/>
            <person name="Montejo-Kovacevich G."/>
            <person name="Yen C E."/>
        </authorList>
    </citation>
    <scope>NUCLEOTIDE SEQUENCE [LARGE SCALE GENOMIC DNA]</scope>
</reference>
<dbReference type="InterPro" id="IPR001611">
    <property type="entry name" value="Leu-rich_rpt"/>
</dbReference>
<dbReference type="Proteomes" id="UP000494106">
    <property type="component" value="Unassembled WGS sequence"/>
</dbReference>
<feature type="region of interest" description="Disordered" evidence="1">
    <location>
        <begin position="1"/>
        <end position="24"/>
    </location>
</feature>
<evidence type="ECO:0000256" key="1">
    <source>
        <dbReference type="SAM" id="MobiDB-lite"/>
    </source>
</evidence>
<dbReference type="OrthoDB" id="10251250at2759"/>
<sequence length="267" mass="30548">MDINQPYKNKDSYPSTSHAPDDGVVSVDVSRDVLVDSMTDMSETPIPPDIITSVDTSAENSDSDSRLTLAYENLYEIPKTIVERFADHIKYLDLSHNKITNLDSLVYFKNLTSLIADSNPITEDCNLPPLPKLELLWLNRCKIASLYPWVGKLKESCPNLQYLSLMGNPAAPSYFNGGTFYEYLQYRLFVISQFPSLTHLDDRRVTEDQRLEAQRLYKRPFLERIVNPRASISQFVNTSVTWNTVQTKLTSLWGKDKQADSRRNLLI</sequence>
<organism evidence="2 3">
    <name type="scientific">Arctia plantaginis</name>
    <name type="common">Wood tiger moth</name>
    <name type="synonym">Phalaena plantaginis</name>
    <dbReference type="NCBI Taxonomy" id="874455"/>
    <lineage>
        <taxon>Eukaryota</taxon>
        <taxon>Metazoa</taxon>
        <taxon>Ecdysozoa</taxon>
        <taxon>Arthropoda</taxon>
        <taxon>Hexapoda</taxon>
        <taxon>Insecta</taxon>
        <taxon>Pterygota</taxon>
        <taxon>Neoptera</taxon>
        <taxon>Endopterygota</taxon>
        <taxon>Lepidoptera</taxon>
        <taxon>Glossata</taxon>
        <taxon>Ditrysia</taxon>
        <taxon>Noctuoidea</taxon>
        <taxon>Erebidae</taxon>
        <taxon>Arctiinae</taxon>
        <taxon>Arctia</taxon>
    </lineage>
</organism>
<dbReference type="AlphaFoldDB" id="A0A8S0ZTF8"/>
<evidence type="ECO:0008006" key="4">
    <source>
        <dbReference type="Google" id="ProtNLM"/>
    </source>
</evidence>
<dbReference type="SUPFAM" id="SSF52058">
    <property type="entry name" value="L domain-like"/>
    <property type="match status" value="1"/>
</dbReference>
<dbReference type="PANTHER" id="PTHR46282">
    <property type="entry name" value="LEUCINE-RICH MELANOCYTE DIFFERENTIATION-ASSOCIATED PROTEIN"/>
    <property type="match status" value="1"/>
</dbReference>
<gene>
    <name evidence="2" type="ORF">APLA_LOCUS6041</name>
</gene>
<keyword evidence="3" id="KW-1185">Reference proteome</keyword>
<dbReference type="Gene3D" id="3.80.10.10">
    <property type="entry name" value="Ribonuclease Inhibitor"/>
    <property type="match status" value="1"/>
</dbReference>
<dbReference type="InterPro" id="IPR043313">
    <property type="entry name" value="LRMDA"/>
</dbReference>
<dbReference type="EMBL" id="CADEBC010000485">
    <property type="protein sequence ID" value="CAB3235323.1"/>
    <property type="molecule type" value="Genomic_DNA"/>
</dbReference>
<protein>
    <recommendedName>
        <fullName evidence="4">Leucine-rich melanocyte differentiation-associated protein-like</fullName>
    </recommendedName>
</protein>
<dbReference type="PROSITE" id="PS51450">
    <property type="entry name" value="LRR"/>
    <property type="match status" value="1"/>
</dbReference>
<evidence type="ECO:0000313" key="3">
    <source>
        <dbReference type="Proteomes" id="UP000494106"/>
    </source>
</evidence>
<dbReference type="PANTHER" id="PTHR46282:SF1">
    <property type="entry name" value="LEUCINE-RICH REPEAT-CONTAINING PROTEIN 72-LIKE"/>
    <property type="match status" value="1"/>
</dbReference>
<accession>A0A8S0ZTF8</accession>
<name>A0A8S0ZTF8_ARCPL</name>